<dbReference type="Pfam" id="PF00787">
    <property type="entry name" value="PX"/>
    <property type="match status" value="1"/>
</dbReference>
<dbReference type="Gene3D" id="3.30.1520.10">
    <property type="entry name" value="Phox-like domain"/>
    <property type="match status" value="1"/>
</dbReference>
<keyword evidence="4" id="KW-1185">Reference proteome</keyword>
<dbReference type="InterPro" id="IPR001683">
    <property type="entry name" value="PX_dom"/>
</dbReference>
<evidence type="ECO:0000313" key="4">
    <source>
        <dbReference type="Proteomes" id="UP000192223"/>
    </source>
</evidence>
<dbReference type="PROSITE" id="PS50195">
    <property type="entry name" value="PX"/>
    <property type="match status" value="1"/>
</dbReference>
<dbReference type="STRING" id="224129.A0A1W4XHG7"/>
<organism evidence="4 5">
    <name type="scientific">Agrilus planipennis</name>
    <name type="common">Emerald ash borer</name>
    <name type="synonym">Agrilus marcopoli</name>
    <dbReference type="NCBI Taxonomy" id="224129"/>
    <lineage>
        <taxon>Eukaryota</taxon>
        <taxon>Metazoa</taxon>
        <taxon>Ecdysozoa</taxon>
        <taxon>Arthropoda</taxon>
        <taxon>Hexapoda</taxon>
        <taxon>Insecta</taxon>
        <taxon>Pterygota</taxon>
        <taxon>Neoptera</taxon>
        <taxon>Endopterygota</taxon>
        <taxon>Coleoptera</taxon>
        <taxon>Polyphaga</taxon>
        <taxon>Elateriformia</taxon>
        <taxon>Buprestoidea</taxon>
        <taxon>Buprestidae</taxon>
        <taxon>Agrilinae</taxon>
        <taxon>Agrilus</taxon>
    </lineage>
</organism>
<keyword evidence="2" id="KW-0963">Cytoplasm</keyword>
<dbReference type="GeneID" id="108741480"/>
<dbReference type="InterPro" id="IPR051837">
    <property type="entry name" value="SortingNexin/PXDomain-PKLike"/>
</dbReference>
<dbReference type="SMART" id="SM00312">
    <property type="entry name" value="PX"/>
    <property type="match status" value="1"/>
</dbReference>
<dbReference type="InterPro" id="IPR036871">
    <property type="entry name" value="PX_dom_sf"/>
</dbReference>
<dbReference type="GO" id="GO:0005770">
    <property type="term" value="C:late endosome"/>
    <property type="evidence" value="ECO:0007669"/>
    <property type="project" value="TreeGrafter"/>
</dbReference>
<comment type="subcellular location">
    <subcellularLocation>
        <location evidence="1">Cytoplasm</location>
    </subcellularLocation>
</comment>
<name>A0A1W4XHG7_AGRPL</name>
<proteinExistence type="predicted"/>
<dbReference type="PANTHER" id="PTHR22999">
    <property type="entry name" value="PX SERINE/THREONINE KINASE PXK"/>
    <property type="match status" value="1"/>
</dbReference>
<dbReference type="GO" id="GO:0005769">
    <property type="term" value="C:early endosome"/>
    <property type="evidence" value="ECO:0007669"/>
    <property type="project" value="TreeGrafter"/>
</dbReference>
<sequence>MSEDRVNEITSSISSLEIRPTTFHPLSKSVDDCETAEEVATTDSDECLTETLRFRDFQCSGDSTSSDVTLTPHSSMTITEENGNYVCNDVPGEIQIPIIGYEIMEERARFTVFKLRIEYKHTGECWYVFRRYTDFVRLCNKLKKSFPHVVQYLPRKRWLGSNFNPLFLEERINGLQTLVNAILREPELLKLQPVEDFFCLNEPPICSESNQEAKAMFAAYEDTIFQLKDQLRQKESVIDSLHEALHRNSLENDNLKKILRETAMKCESCHNEIQNIAKNISINCKTGDNGKKMSFASTSSSSK</sequence>
<dbReference type="RefSeq" id="XP_018331805.1">
    <property type="nucleotide sequence ID" value="XM_018476303.2"/>
</dbReference>
<dbReference type="KEGG" id="apln:108741480"/>
<dbReference type="CTD" id="64089"/>
<dbReference type="InParanoid" id="A0A1W4XHG7"/>
<evidence type="ECO:0000256" key="2">
    <source>
        <dbReference type="ARBA" id="ARBA00022490"/>
    </source>
</evidence>
<dbReference type="GO" id="GO:0006622">
    <property type="term" value="P:protein targeting to lysosome"/>
    <property type="evidence" value="ECO:0007669"/>
    <property type="project" value="TreeGrafter"/>
</dbReference>
<evidence type="ECO:0000313" key="5">
    <source>
        <dbReference type="RefSeq" id="XP_018331805.1"/>
    </source>
</evidence>
<gene>
    <name evidence="5" type="primary">LOC108741480</name>
</gene>
<dbReference type="GO" id="GO:0008333">
    <property type="term" value="P:endosome to lysosome transport"/>
    <property type="evidence" value="ECO:0007669"/>
    <property type="project" value="TreeGrafter"/>
</dbReference>
<reference evidence="5" key="1">
    <citation type="submission" date="2025-08" db="UniProtKB">
        <authorList>
            <consortium name="RefSeq"/>
        </authorList>
    </citation>
    <scope>IDENTIFICATION</scope>
    <source>
        <tissue evidence="5">Entire body</tissue>
    </source>
</reference>
<dbReference type="GO" id="GO:0035091">
    <property type="term" value="F:phosphatidylinositol binding"/>
    <property type="evidence" value="ECO:0007669"/>
    <property type="project" value="InterPro"/>
</dbReference>
<dbReference type="OrthoDB" id="76516at2759"/>
<dbReference type="GO" id="GO:0045022">
    <property type="term" value="P:early endosome to late endosome transport"/>
    <property type="evidence" value="ECO:0007669"/>
    <property type="project" value="TreeGrafter"/>
</dbReference>
<dbReference type="AlphaFoldDB" id="A0A1W4XHG7"/>
<dbReference type="SUPFAM" id="SSF64268">
    <property type="entry name" value="PX domain"/>
    <property type="match status" value="1"/>
</dbReference>
<feature type="domain" description="PX" evidence="3">
    <location>
        <begin position="91"/>
        <end position="205"/>
    </location>
</feature>
<dbReference type="Proteomes" id="UP000192223">
    <property type="component" value="Unplaced"/>
</dbReference>
<accession>A0A1W4XHG7</accession>
<dbReference type="PANTHER" id="PTHR22999:SF23">
    <property type="entry name" value="SORTING NEXIN-16"/>
    <property type="match status" value="1"/>
</dbReference>
<evidence type="ECO:0000256" key="1">
    <source>
        <dbReference type="ARBA" id="ARBA00004496"/>
    </source>
</evidence>
<evidence type="ECO:0000259" key="3">
    <source>
        <dbReference type="PROSITE" id="PS50195"/>
    </source>
</evidence>
<dbReference type="FunCoup" id="A0A1W4XHG7">
    <property type="interactions" value="32"/>
</dbReference>
<protein>
    <submittedName>
        <fullName evidence="5">Sorting nexin-16</fullName>
    </submittedName>
</protein>